<comment type="pathway">
    <text evidence="4">Lipid metabolism.</text>
</comment>
<dbReference type="GO" id="GO:0032049">
    <property type="term" value="P:cardiolipin biosynthetic process"/>
    <property type="evidence" value="ECO:0007669"/>
    <property type="project" value="InterPro"/>
</dbReference>
<organism evidence="20 21">
    <name type="scientific">Calocera viscosa (strain TUFC12733)</name>
    <dbReference type="NCBI Taxonomy" id="1330018"/>
    <lineage>
        <taxon>Eukaryota</taxon>
        <taxon>Fungi</taxon>
        <taxon>Dikarya</taxon>
        <taxon>Basidiomycota</taxon>
        <taxon>Agaricomycotina</taxon>
        <taxon>Dacrymycetes</taxon>
        <taxon>Dacrymycetales</taxon>
        <taxon>Dacrymycetaceae</taxon>
        <taxon>Calocera</taxon>
    </lineage>
</organism>
<dbReference type="InterPro" id="IPR015222">
    <property type="entry name" value="Tam41"/>
</dbReference>
<keyword evidence="14" id="KW-0496">Mitochondrion</keyword>
<dbReference type="PANTHER" id="PTHR13619">
    <property type="entry name" value="PHOSPHATIDATE CYTIDYLYLTRANSFERASE, MITOCHONDRIAL"/>
    <property type="match status" value="1"/>
</dbReference>
<feature type="region of interest" description="Disordered" evidence="19">
    <location>
        <begin position="1"/>
        <end position="103"/>
    </location>
</feature>
<dbReference type="GO" id="GO:0004605">
    <property type="term" value="F:phosphatidate cytidylyltransferase activity"/>
    <property type="evidence" value="ECO:0007669"/>
    <property type="project" value="UniProtKB-EC"/>
</dbReference>
<evidence type="ECO:0000256" key="7">
    <source>
        <dbReference type="ARBA" id="ARBA00018337"/>
    </source>
</evidence>
<keyword evidence="15" id="KW-0472">Membrane</keyword>
<evidence type="ECO:0000313" key="20">
    <source>
        <dbReference type="EMBL" id="KZO97017.1"/>
    </source>
</evidence>
<evidence type="ECO:0000256" key="16">
    <source>
        <dbReference type="ARBA" id="ARBA00023209"/>
    </source>
</evidence>
<dbReference type="GO" id="GO:0016024">
    <property type="term" value="P:CDP-diacylglycerol biosynthetic process"/>
    <property type="evidence" value="ECO:0007669"/>
    <property type="project" value="UniProtKB-UniPathway"/>
</dbReference>
<name>A0A167MSE1_CALVF</name>
<comment type="similarity">
    <text evidence="5">Belongs to the TAM41 family.</text>
</comment>
<evidence type="ECO:0000256" key="14">
    <source>
        <dbReference type="ARBA" id="ARBA00023128"/>
    </source>
</evidence>
<dbReference type="EMBL" id="KV417281">
    <property type="protein sequence ID" value="KZO97017.1"/>
    <property type="molecule type" value="Genomic_DNA"/>
</dbReference>
<evidence type="ECO:0000256" key="11">
    <source>
        <dbReference type="ARBA" id="ARBA00022792"/>
    </source>
</evidence>
<dbReference type="STRING" id="1330018.A0A167MSE1"/>
<evidence type="ECO:0000256" key="8">
    <source>
        <dbReference type="ARBA" id="ARBA00022516"/>
    </source>
</evidence>
<dbReference type="EC" id="2.7.7.41" evidence="6"/>
<keyword evidence="12" id="KW-0460">Magnesium</keyword>
<evidence type="ECO:0000256" key="5">
    <source>
        <dbReference type="ARBA" id="ARBA00005458"/>
    </source>
</evidence>
<keyword evidence="21" id="KW-1185">Reference proteome</keyword>
<comment type="pathway">
    <text evidence="3">Phospholipid metabolism; CDP-diacylglycerol biosynthesis; CDP-diacylglycerol from sn-glycerol 3-phosphate: step 3/3.</text>
</comment>
<evidence type="ECO:0000256" key="15">
    <source>
        <dbReference type="ARBA" id="ARBA00023136"/>
    </source>
</evidence>
<keyword evidence="17" id="KW-1208">Phospholipid metabolism</keyword>
<dbReference type="Proteomes" id="UP000076738">
    <property type="component" value="Unassembled WGS sequence"/>
</dbReference>
<evidence type="ECO:0000256" key="19">
    <source>
        <dbReference type="SAM" id="MobiDB-lite"/>
    </source>
</evidence>
<keyword evidence="11" id="KW-0999">Mitochondrion inner membrane</keyword>
<evidence type="ECO:0000256" key="6">
    <source>
        <dbReference type="ARBA" id="ARBA00012487"/>
    </source>
</evidence>
<evidence type="ECO:0000256" key="13">
    <source>
        <dbReference type="ARBA" id="ARBA00023098"/>
    </source>
</evidence>
<keyword evidence="10" id="KW-0548">Nucleotidyltransferase</keyword>
<comment type="subcellular location">
    <subcellularLocation>
        <location evidence="2">Mitochondrion inner membrane</location>
        <topology evidence="2">Peripheral membrane protein</topology>
        <orientation evidence="2">Matrix side</orientation>
    </subcellularLocation>
</comment>
<keyword evidence="8" id="KW-0444">Lipid biosynthesis</keyword>
<evidence type="ECO:0000256" key="10">
    <source>
        <dbReference type="ARBA" id="ARBA00022695"/>
    </source>
</evidence>
<gene>
    <name evidence="20" type="ORF">CALVIDRAFT_480539</name>
</gene>
<evidence type="ECO:0000313" key="21">
    <source>
        <dbReference type="Proteomes" id="UP000076738"/>
    </source>
</evidence>
<evidence type="ECO:0000256" key="17">
    <source>
        <dbReference type="ARBA" id="ARBA00023264"/>
    </source>
</evidence>
<proteinExistence type="inferred from homology"/>
<dbReference type="AlphaFoldDB" id="A0A167MSE1"/>
<dbReference type="OrthoDB" id="341477at2759"/>
<evidence type="ECO:0000256" key="18">
    <source>
        <dbReference type="ARBA" id="ARBA00029893"/>
    </source>
</evidence>
<accession>A0A167MSE1</accession>
<protein>
    <recommendedName>
        <fullName evidence="7">Phosphatidate cytidylyltransferase, mitochondrial</fullName>
        <ecNumber evidence="6">2.7.7.41</ecNumber>
    </recommendedName>
    <alternativeName>
        <fullName evidence="18">CDP-diacylglycerol synthase</fullName>
    </alternativeName>
</protein>
<keyword evidence="13" id="KW-0443">Lipid metabolism</keyword>
<evidence type="ECO:0000256" key="12">
    <source>
        <dbReference type="ARBA" id="ARBA00022842"/>
    </source>
</evidence>
<sequence>MHRLGSLSPSALGCSKQRAASLPQLQRSGHRTRTTPSLPRPSVIIACYSTETELPRPISSSPPPPPPSPNHRSTSSAFSYPQPRRAPAQVHPSLPPSFGRNQLLSVPDETKQKLNSIVSSFNAPIRYAFAYGSGVFSQTGDDTGQPKPMMDFIFAVSHPAHWHSINMAQNPSHYPLQARALGSSFVSHVQRQYGAGVWYCTYIPIQGELIKYGVVSMDTLCQDLLEWDTLYVSGRMHKPIRIVKDDARVRLTQQVNLVSAVRASLLMLSEEFSEHDLWSTIAGLSYSGDPRMSLPGENPHKVRNIVSAQHQQFHELYVRLIRGIPGVHWREGSGTIKQDASAKHRASLLRKLPQVPRDLMRQRFAHLISPTQPDESDSDENAFWMKVADEKDLPTRLSMELSTIIRGPALSQSLKGLVTAGPVKSTRYALAKMQKWWTSGSA</sequence>
<feature type="compositionally biased region" description="Pro residues" evidence="19">
    <location>
        <begin position="60"/>
        <end position="69"/>
    </location>
</feature>
<evidence type="ECO:0000256" key="4">
    <source>
        <dbReference type="ARBA" id="ARBA00005189"/>
    </source>
</evidence>
<evidence type="ECO:0000256" key="9">
    <source>
        <dbReference type="ARBA" id="ARBA00022679"/>
    </source>
</evidence>
<dbReference type="UniPathway" id="UPA00557">
    <property type="reaction ID" value="UER00614"/>
</dbReference>
<dbReference type="Pfam" id="PF09139">
    <property type="entry name" value="Tam41_Mmp37"/>
    <property type="match status" value="1"/>
</dbReference>
<evidence type="ECO:0000256" key="2">
    <source>
        <dbReference type="ARBA" id="ARBA00004443"/>
    </source>
</evidence>
<comment type="cofactor">
    <cofactor evidence="1">
        <name>Mg(2+)</name>
        <dbReference type="ChEBI" id="CHEBI:18420"/>
    </cofactor>
</comment>
<dbReference type="PANTHER" id="PTHR13619:SF0">
    <property type="entry name" value="PHOSPHATIDATE CYTIDYLYLTRANSFERASE, MITOCHONDRIAL"/>
    <property type="match status" value="1"/>
</dbReference>
<reference evidence="20 21" key="1">
    <citation type="journal article" date="2016" name="Mol. Biol. Evol.">
        <title>Comparative Genomics of Early-Diverging Mushroom-Forming Fungi Provides Insights into the Origins of Lignocellulose Decay Capabilities.</title>
        <authorList>
            <person name="Nagy L.G."/>
            <person name="Riley R."/>
            <person name="Tritt A."/>
            <person name="Adam C."/>
            <person name="Daum C."/>
            <person name="Floudas D."/>
            <person name="Sun H."/>
            <person name="Yadav J.S."/>
            <person name="Pangilinan J."/>
            <person name="Larsson K.H."/>
            <person name="Matsuura K."/>
            <person name="Barry K."/>
            <person name="Labutti K."/>
            <person name="Kuo R."/>
            <person name="Ohm R.A."/>
            <person name="Bhattacharya S.S."/>
            <person name="Shirouzu T."/>
            <person name="Yoshinaga Y."/>
            <person name="Martin F.M."/>
            <person name="Grigoriev I.V."/>
            <person name="Hibbett D.S."/>
        </authorList>
    </citation>
    <scope>NUCLEOTIDE SEQUENCE [LARGE SCALE GENOMIC DNA]</scope>
    <source>
        <strain evidence="20 21">TUFC12733</strain>
    </source>
</reference>
<keyword evidence="9" id="KW-0808">Transferase</keyword>
<keyword evidence="16" id="KW-0594">Phospholipid biosynthesis</keyword>
<evidence type="ECO:0000256" key="3">
    <source>
        <dbReference type="ARBA" id="ARBA00005119"/>
    </source>
</evidence>
<evidence type="ECO:0000256" key="1">
    <source>
        <dbReference type="ARBA" id="ARBA00001946"/>
    </source>
</evidence>
<dbReference type="GO" id="GO:0005743">
    <property type="term" value="C:mitochondrial inner membrane"/>
    <property type="evidence" value="ECO:0007669"/>
    <property type="project" value="UniProtKB-SubCell"/>
</dbReference>